<comment type="caution">
    <text evidence="1">The sequence shown here is derived from an EMBL/GenBank/DDBJ whole genome shotgun (WGS) entry which is preliminary data.</text>
</comment>
<proteinExistence type="predicted"/>
<protein>
    <submittedName>
        <fullName evidence="1">Uncharacterized protein</fullName>
    </submittedName>
</protein>
<organism evidence="1 2">
    <name type="scientific">Eumeta variegata</name>
    <name type="common">Bagworm moth</name>
    <name type="synonym">Eumeta japonica</name>
    <dbReference type="NCBI Taxonomy" id="151549"/>
    <lineage>
        <taxon>Eukaryota</taxon>
        <taxon>Metazoa</taxon>
        <taxon>Ecdysozoa</taxon>
        <taxon>Arthropoda</taxon>
        <taxon>Hexapoda</taxon>
        <taxon>Insecta</taxon>
        <taxon>Pterygota</taxon>
        <taxon>Neoptera</taxon>
        <taxon>Endopterygota</taxon>
        <taxon>Lepidoptera</taxon>
        <taxon>Glossata</taxon>
        <taxon>Ditrysia</taxon>
        <taxon>Tineoidea</taxon>
        <taxon>Psychidae</taxon>
        <taxon>Oiketicinae</taxon>
        <taxon>Eumeta</taxon>
    </lineage>
</organism>
<dbReference type="EMBL" id="BGZK01000126">
    <property type="protein sequence ID" value="GBP21253.1"/>
    <property type="molecule type" value="Genomic_DNA"/>
</dbReference>
<accession>A0A4C1U4E0</accession>
<sequence>MRLASGARGASGAEPAYAKSVHAAGTSLSRVLFSMHSGVFAIYKLDILITVPSARGGVRPLSLFYSDASADGVEER</sequence>
<dbReference type="AlphaFoldDB" id="A0A4C1U4E0"/>
<evidence type="ECO:0000313" key="1">
    <source>
        <dbReference type="EMBL" id="GBP21253.1"/>
    </source>
</evidence>
<keyword evidence="2" id="KW-1185">Reference proteome</keyword>
<dbReference type="Proteomes" id="UP000299102">
    <property type="component" value="Unassembled WGS sequence"/>
</dbReference>
<name>A0A4C1U4E0_EUMVA</name>
<reference evidence="1 2" key="1">
    <citation type="journal article" date="2019" name="Commun. Biol.">
        <title>The bagworm genome reveals a unique fibroin gene that provides high tensile strength.</title>
        <authorList>
            <person name="Kono N."/>
            <person name="Nakamura H."/>
            <person name="Ohtoshi R."/>
            <person name="Tomita M."/>
            <person name="Numata K."/>
            <person name="Arakawa K."/>
        </authorList>
    </citation>
    <scope>NUCLEOTIDE SEQUENCE [LARGE SCALE GENOMIC DNA]</scope>
</reference>
<evidence type="ECO:0000313" key="2">
    <source>
        <dbReference type="Proteomes" id="UP000299102"/>
    </source>
</evidence>
<gene>
    <name evidence="1" type="ORF">EVAR_84380_1</name>
</gene>